<dbReference type="OrthoDB" id="4310587at2"/>
<dbReference type="FunFam" id="2.40.10.10:FF:000068">
    <property type="entry name" value="transmembrane protease serine 2"/>
    <property type="match status" value="1"/>
</dbReference>
<dbReference type="GO" id="GO:0006508">
    <property type="term" value="P:proteolysis"/>
    <property type="evidence" value="ECO:0007669"/>
    <property type="project" value="InterPro"/>
</dbReference>
<dbReference type="SMART" id="SM00020">
    <property type="entry name" value="Tryp_SPc"/>
    <property type="match status" value="1"/>
</dbReference>
<evidence type="ECO:0000256" key="2">
    <source>
        <dbReference type="ARBA" id="ARBA00023157"/>
    </source>
</evidence>
<dbReference type="PRINTS" id="PR00722">
    <property type="entry name" value="CHYMOTRYPSIN"/>
</dbReference>
<evidence type="ECO:0000256" key="1">
    <source>
        <dbReference type="ARBA" id="ARBA00007664"/>
    </source>
</evidence>
<dbReference type="Proteomes" id="UP000294257">
    <property type="component" value="Unassembled WGS sequence"/>
</dbReference>
<dbReference type="InterPro" id="IPR009003">
    <property type="entry name" value="Peptidase_S1_PA"/>
</dbReference>
<dbReference type="InterPro" id="IPR001314">
    <property type="entry name" value="Peptidase_S1A"/>
</dbReference>
<evidence type="ECO:0000256" key="3">
    <source>
        <dbReference type="SAM" id="SignalP"/>
    </source>
</evidence>
<dbReference type="Gene3D" id="2.40.10.10">
    <property type="entry name" value="Trypsin-like serine proteases"/>
    <property type="match status" value="1"/>
</dbReference>
<name>A0A4Q7L1R3_9PSEU</name>
<evidence type="ECO:0000259" key="4">
    <source>
        <dbReference type="PROSITE" id="PS50240"/>
    </source>
</evidence>
<proteinExistence type="inferred from homology"/>
<feature type="domain" description="Peptidase S1" evidence="4">
    <location>
        <begin position="38"/>
        <end position="246"/>
    </location>
</feature>
<keyword evidence="3" id="KW-0732">Signal</keyword>
<dbReference type="PROSITE" id="PS00134">
    <property type="entry name" value="TRYPSIN_HIS"/>
    <property type="match status" value="1"/>
</dbReference>
<dbReference type="PROSITE" id="PS50240">
    <property type="entry name" value="TRYPSIN_DOM"/>
    <property type="match status" value="1"/>
</dbReference>
<dbReference type="PANTHER" id="PTHR24276">
    <property type="entry name" value="POLYSERASE-RELATED"/>
    <property type="match status" value="1"/>
</dbReference>
<evidence type="ECO:0000313" key="6">
    <source>
        <dbReference type="Proteomes" id="UP000294257"/>
    </source>
</evidence>
<evidence type="ECO:0000313" key="5">
    <source>
        <dbReference type="EMBL" id="RZS43105.1"/>
    </source>
</evidence>
<dbReference type="EMBL" id="SGWQ01000002">
    <property type="protein sequence ID" value="RZS43105.1"/>
    <property type="molecule type" value="Genomic_DNA"/>
</dbReference>
<reference evidence="5 6" key="1">
    <citation type="submission" date="2019-02" db="EMBL/GenBank/DDBJ databases">
        <title>Genomic Encyclopedia of Type Strains, Phase IV (KMG-IV): sequencing the most valuable type-strain genomes for metagenomic binning, comparative biology and taxonomic classification.</title>
        <authorList>
            <person name="Goeker M."/>
        </authorList>
    </citation>
    <scope>NUCLEOTIDE SEQUENCE [LARGE SCALE GENOMIC DNA]</scope>
    <source>
        <strain evidence="5 6">DSM 101727</strain>
    </source>
</reference>
<protein>
    <submittedName>
        <fullName evidence="5">Trypsin</fullName>
    </submittedName>
</protein>
<organism evidence="5 6">
    <name type="scientific">Herbihabitans rhizosphaerae</name>
    <dbReference type="NCBI Taxonomy" id="1872711"/>
    <lineage>
        <taxon>Bacteria</taxon>
        <taxon>Bacillati</taxon>
        <taxon>Actinomycetota</taxon>
        <taxon>Actinomycetes</taxon>
        <taxon>Pseudonocardiales</taxon>
        <taxon>Pseudonocardiaceae</taxon>
        <taxon>Herbihabitans</taxon>
    </lineage>
</organism>
<dbReference type="SUPFAM" id="SSF50494">
    <property type="entry name" value="Trypsin-like serine proteases"/>
    <property type="match status" value="1"/>
</dbReference>
<dbReference type="AlphaFoldDB" id="A0A4Q7L1R3"/>
<accession>A0A4Q7L1R3</accession>
<comment type="similarity">
    <text evidence="1">Belongs to the peptidase S1 family.</text>
</comment>
<dbReference type="InterPro" id="IPR050430">
    <property type="entry name" value="Peptidase_S1"/>
</dbReference>
<dbReference type="InterPro" id="IPR018114">
    <property type="entry name" value="TRYPSIN_HIS"/>
</dbReference>
<dbReference type="PANTHER" id="PTHR24276:SF91">
    <property type="entry name" value="AT26814P-RELATED"/>
    <property type="match status" value="1"/>
</dbReference>
<dbReference type="GO" id="GO:0004252">
    <property type="term" value="F:serine-type endopeptidase activity"/>
    <property type="evidence" value="ECO:0007669"/>
    <property type="project" value="InterPro"/>
</dbReference>
<dbReference type="Pfam" id="PF00089">
    <property type="entry name" value="Trypsin"/>
    <property type="match status" value="1"/>
</dbReference>
<keyword evidence="6" id="KW-1185">Reference proteome</keyword>
<comment type="caution">
    <text evidence="5">The sequence shown here is derived from an EMBL/GenBank/DDBJ whole genome shotgun (WGS) entry which is preliminary data.</text>
</comment>
<dbReference type="RefSeq" id="WP_130342999.1">
    <property type="nucleotide sequence ID" value="NZ_SGWQ01000002.1"/>
</dbReference>
<dbReference type="InterPro" id="IPR001254">
    <property type="entry name" value="Trypsin_dom"/>
</dbReference>
<gene>
    <name evidence="5" type="ORF">EV193_10281</name>
</gene>
<feature type="signal peptide" evidence="3">
    <location>
        <begin position="1"/>
        <end position="29"/>
    </location>
</feature>
<feature type="chain" id="PRO_5020479269" evidence="3">
    <location>
        <begin position="30"/>
        <end position="247"/>
    </location>
</feature>
<sequence length="247" mass="25786">MRKSLLRAAVTMITAGLVAGLAFTGQAAADEPAVQPFIVGGKTVTDQKPWIAALHGGGGFTCTSSVVAPTWVLTAAHCVEGSGYSVRVGSLDRSEGGTVVNVKRVVQHPQFNWPDHDIALLELERAVQTETLPLANDADMRDGQAVEIYGWGSEKADWTGPLPRRLKMASGTAYNCDEQAVHVTCTDADGGVAGGDSGGPALVKSAATGEWVHAGVCAIGHKPANDQWGGYSTTASYRSWIKQVAGI</sequence>
<dbReference type="InterPro" id="IPR043504">
    <property type="entry name" value="Peptidase_S1_PA_chymotrypsin"/>
</dbReference>
<keyword evidence="2" id="KW-1015">Disulfide bond</keyword>